<sequence length="299" mass="33739">MAVNETVTDPELATVLAASRDTRLQALNLVDQIAAAGPMDTASIEAQLETSKQQKLLITNLAQLRGLHRAANFAARQTKVQTSEARQEVDRLHLQLQNLYYEQRHLQGEIAACESFESVPDTPVSIPDRGVNKQAQVEDVPVVPASVASSTSIPPNQGRERKFKSIDNIMAVGYSPTSTYLDMIRSSYCHTVTELAQELIEIQNSHSYQRLPLIPGEEFLELKPEHATDDENALMVARIEHERSERETLEQKRMELLKRKQKLIADNKRRKDDLSNLDKELEKFIDSAKPITKLFDKNV</sequence>
<keyword evidence="4" id="KW-0175">Coiled coil</keyword>
<dbReference type="PANTHER" id="PTHR13375:SF3">
    <property type="entry name" value="THO COMPLEX SUBUNIT 5 HOMOLOG"/>
    <property type="match status" value="1"/>
</dbReference>
<feature type="coiled-coil region" evidence="4">
    <location>
        <begin position="239"/>
        <end position="280"/>
    </location>
</feature>
<dbReference type="GO" id="GO:0000445">
    <property type="term" value="C:THO complex part of transcription export complex"/>
    <property type="evidence" value="ECO:0007669"/>
    <property type="project" value="TreeGrafter"/>
</dbReference>
<evidence type="ECO:0000313" key="5">
    <source>
        <dbReference type="EMBL" id="RWA14730.1"/>
    </source>
</evidence>
<proteinExistence type="inferred from homology"/>
<dbReference type="GO" id="GO:0003729">
    <property type="term" value="F:mRNA binding"/>
    <property type="evidence" value="ECO:0007669"/>
    <property type="project" value="TreeGrafter"/>
</dbReference>
<dbReference type="GO" id="GO:0006406">
    <property type="term" value="P:mRNA export from nucleus"/>
    <property type="evidence" value="ECO:0007669"/>
    <property type="project" value="TreeGrafter"/>
</dbReference>
<evidence type="ECO:0000256" key="2">
    <source>
        <dbReference type="ARBA" id="ARBA00008044"/>
    </source>
</evidence>
<reference evidence="5 6" key="1">
    <citation type="submission" date="2018-12" db="EMBL/GenBank/DDBJ databases">
        <title>Draft genome sequence of Xylaria grammica IHI A82.</title>
        <authorList>
            <person name="Buettner E."/>
            <person name="Kellner H."/>
        </authorList>
    </citation>
    <scope>NUCLEOTIDE SEQUENCE [LARGE SCALE GENOMIC DNA]</scope>
    <source>
        <strain evidence="5 6">IHI A82</strain>
    </source>
</reference>
<comment type="subcellular location">
    <subcellularLocation>
        <location evidence="1">Nucleus</location>
    </subcellularLocation>
</comment>
<evidence type="ECO:0000256" key="4">
    <source>
        <dbReference type="SAM" id="Coils"/>
    </source>
</evidence>
<dbReference type="Proteomes" id="UP000286045">
    <property type="component" value="Unassembled WGS sequence"/>
</dbReference>
<name>A0A439DK02_9PEZI</name>
<dbReference type="InterPro" id="IPR019163">
    <property type="entry name" value="THO_Thoc5"/>
</dbReference>
<dbReference type="AlphaFoldDB" id="A0A439DK02"/>
<dbReference type="STRING" id="363999.A0A439DK02"/>
<dbReference type="EMBL" id="RYZI01000004">
    <property type="protein sequence ID" value="RWA14730.1"/>
    <property type="molecule type" value="Genomic_DNA"/>
</dbReference>
<organism evidence="5 6">
    <name type="scientific">Xylaria grammica</name>
    <dbReference type="NCBI Taxonomy" id="363999"/>
    <lineage>
        <taxon>Eukaryota</taxon>
        <taxon>Fungi</taxon>
        <taxon>Dikarya</taxon>
        <taxon>Ascomycota</taxon>
        <taxon>Pezizomycotina</taxon>
        <taxon>Sordariomycetes</taxon>
        <taxon>Xylariomycetidae</taxon>
        <taxon>Xylariales</taxon>
        <taxon>Xylariaceae</taxon>
        <taxon>Xylaria</taxon>
    </lineage>
</organism>
<dbReference type="Pfam" id="PF09766">
    <property type="entry name" value="FmiP_Thoc5"/>
    <property type="match status" value="2"/>
</dbReference>
<dbReference type="PANTHER" id="PTHR13375">
    <property type="entry name" value="FMS INTERACTING PROTEIN"/>
    <property type="match status" value="1"/>
</dbReference>
<keyword evidence="3" id="KW-0539">Nucleus</keyword>
<evidence type="ECO:0000256" key="1">
    <source>
        <dbReference type="ARBA" id="ARBA00004123"/>
    </source>
</evidence>
<evidence type="ECO:0000313" key="6">
    <source>
        <dbReference type="Proteomes" id="UP000286045"/>
    </source>
</evidence>
<gene>
    <name evidence="5" type="ORF">EKO27_g366</name>
</gene>
<protein>
    <submittedName>
        <fullName evidence="5">Uncharacterized protein</fullName>
    </submittedName>
</protein>
<evidence type="ECO:0000256" key="3">
    <source>
        <dbReference type="ARBA" id="ARBA00023242"/>
    </source>
</evidence>
<comment type="similarity">
    <text evidence="2">Belongs to the THOC5 family.</text>
</comment>
<keyword evidence="6" id="KW-1185">Reference proteome</keyword>
<comment type="caution">
    <text evidence="5">The sequence shown here is derived from an EMBL/GenBank/DDBJ whole genome shotgun (WGS) entry which is preliminary data.</text>
</comment>
<accession>A0A439DK02</accession>